<dbReference type="GO" id="GO:0016747">
    <property type="term" value="F:acyltransferase activity, transferring groups other than amino-acyl groups"/>
    <property type="evidence" value="ECO:0007669"/>
    <property type="project" value="InterPro"/>
</dbReference>
<sequence length="146" mass="16898">MNWFIYAFDELSLRQLYQILKLRQEVFVVEQTCPYLDADGEDEQALHLVATDDDGLIVAYARIYKPDEQQSYGRIGRVLTHSSVRRSGLGRELMQRAIDYLEQQAPQATIRVGAQTYLLAFYQSFGFKAIGPEYLEDDIPHVDMDR</sequence>
<dbReference type="CDD" id="cd04301">
    <property type="entry name" value="NAT_SF"/>
    <property type="match status" value="1"/>
</dbReference>
<keyword evidence="2" id="KW-0012">Acyltransferase</keyword>
<accession>A0A432Z6R6</accession>
<dbReference type="InterPro" id="IPR050832">
    <property type="entry name" value="Bact_Acetyltransf"/>
</dbReference>
<evidence type="ECO:0000259" key="3">
    <source>
        <dbReference type="PROSITE" id="PS51186"/>
    </source>
</evidence>
<feature type="domain" description="N-acetyltransferase" evidence="3">
    <location>
        <begin position="6"/>
        <end position="146"/>
    </location>
</feature>
<evidence type="ECO:0000256" key="2">
    <source>
        <dbReference type="ARBA" id="ARBA00023315"/>
    </source>
</evidence>
<proteinExistence type="predicted"/>
<dbReference type="OrthoDB" id="9796171at2"/>
<evidence type="ECO:0000256" key="1">
    <source>
        <dbReference type="ARBA" id="ARBA00022679"/>
    </source>
</evidence>
<dbReference type="EMBL" id="PIQF01000004">
    <property type="protein sequence ID" value="RUO73602.1"/>
    <property type="molecule type" value="Genomic_DNA"/>
</dbReference>
<dbReference type="AlphaFoldDB" id="A0A432Z6R6"/>
<evidence type="ECO:0000313" key="5">
    <source>
        <dbReference type="Proteomes" id="UP000287908"/>
    </source>
</evidence>
<gene>
    <name evidence="4" type="ORF">CWI81_11280</name>
</gene>
<dbReference type="SUPFAM" id="SSF55729">
    <property type="entry name" value="Acyl-CoA N-acyltransferases (Nat)"/>
    <property type="match status" value="1"/>
</dbReference>
<dbReference type="PANTHER" id="PTHR43877:SF1">
    <property type="entry name" value="ACETYLTRANSFERASE"/>
    <property type="match status" value="1"/>
</dbReference>
<comment type="caution">
    <text evidence="4">The sequence shown here is derived from an EMBL/GenBank/DDBJ whole genome shotgun (WGS) entry which is preliminary data.</text>
</comment>
<dbReference type="Pfam" id="PF13673">
    <property type="entry name" value="Acetyltransf_10"/>
    <property type="match status" value="1"/>
</dbReference>
<keyword evidence="1 4" id="KW-0808">Transferase</keyword>
<dbReference type="InterPro" id="IPR016181">
    <property type="entry name" value="Acyl_CoA_acyltransferase"/>
</dbReference>
<organism evidence="4 5">
    <name type="scientific">Idiomarina seosinensis</name>
    <dbReference type="NCBI Taxonomy" id="281739"/>
    <lineage>
        <taxon>Bacteria</taxon>
        <taxon>Pseudomonadati</taxon>
        <taxon>Pseudomonadota</taxon>
        <taxon>Gammaproteobacteria</taxon>
        <taxon>Alteromonadales</taxon>
        <taxon>Idiomarinaceae</taxon>
        <taxon>Idiomarina</taxon>
    </lineage>
</organism>
<evidence type="ECO:0000313" key="4">
    <source>
        <dbReference type="EMBL" id="RUO73602.1"/>
    </source>
</evidence>
<dbReference type="Gene3D" id="3.40.630.30">
    <property type="match status" value="1"/>
</dbReference>
<keyword evidence="5" id="KW-1185">Reference proteome</keyword>
<name>A0A432Z6R6_9GAMM</name>
<dbReference type="Proteomes" id="UP000287908">
    <property type="component" value="Unassembled WGS sequence"/>
</dbReference>
<dbReference type="PANTHER" id="PTHR43877">
    <property type="entry name" value="AMINOALKYLPHOSPHONATE N-ACETYLTRANSFERASE-RELATED-RELATED"/>
    <property type="match status" value="1"/>
</dbReference>
<dbReference type="RefSeq" id="WP_126785405.1">
    <property type="nucleotide sequence ID" value="NZ_PIQF01000004.1"/>
</dbReference>
<reference evidence="4 5" key="1">
    <citation type="journal article" date="2011" name="Front. Microbiol.">
        <title>Genomic signatures of strain selection and enhancement in Bacillus atrophaeus var. globigii, a historical biowarfare simulant.</title>
        <authorList>
            <person name="Gibbons H.S."/>
            <person name="Broomall S.M."/>
            <person name="McNew L.A."/>
            <person name="Daligault H."/>
            <person name="Chapman C."/>
            <person name="Bruce D."/>
            <person name="Karavis M."/>
            <person name="Krepps M."/>
            <person name="McGregor P.A."/>
            <person name="Hong C."/>
            <person name="Park K.H."/>
            <person name="Akmal A."/>
            <person name="Feldman A."/>
            <person name="Lin J.S."/>
            <person name="Chang W.E."/>
            <person name="Higgs B.W."/>
            <person name="Demirev P."/>
            <person name="Lindquist J."/>
            <person name="Liem A."/>
            <person name="Fochler E."/>
            <person name="Read T.D."/>
            <person name="Tapia R."/>
            <person name="Johnson S."/>
            <person name="Bishop-Lilly K.A."/>
            <person name="Detter C."/>
            <person name="Han C."/>
            <person name="Sozhamannan S."/>
            <person name="Rosenzweig C.N."/>
            <person name="Skowronski E.W."/>
        </authorList>
    </citation>
    <scope>NUCLEOTIDE SEQUENCE [LARGE SCALE GENOMIC DNA]</scope>
    <source>
        <strain evidence="4 5">CL-SP19</strain>
    </source>
</reference>
<protein>
    <submittedName>
        <fullName evidence="4">GNAT family N-acetyltransferase</fullName>
    </submittedName>
</protein>
<dbReference type="InterPro" id="IPR000182">
    <property type="entry name" value="GNAT_dom"/>
</dbReference>
<dbReference type="PROSITE" id="PS51186">
    <property type="entry name" value="GNAT"/>
    <property type="match status" value="1"/>
</dbReference>